<dbReference type="EMBL" id="LT629772">
    <property type="protein sequence ID" value="SDT08603.1"/>
    <property type="molecule type" value="Genomic_DNA"/>
</dbReference>
<evidence type="ECO:0000313" key="2">
    <source>
        <dbReference type="EMBL" id="SDT08603.1"/>
    </source>
</evidence>
<sequence>MSTRRRDRHGRGLRGPLAVRNPLTGTTLDPVRPPARASFFDEAVQNSIERVHAHAPDVLTGITVGIEEVPFLQTAWSGERVPLAAAVAATPEAFGRVVLYRRPLEHRAASRQGLQILVHRTLVEQLAALTGRSVDDIDPDALDDED</sequence>
<reference evidence="2 3" key="1">
    <citation type="submission" date="2016-10" db="EMBL/GenBank/DDBJ databases">
        <authorList>
            <person name="de Groot N.N."/>
        </authorList>
    </citation>
    <scope>NUCLEOTIDE SEQUENCE [LARGE SCALE GENOMIC DNA]</scope>
    <source>
        <strain evidence="2 3">DSM 21800</strain>
    </source>
</reference>
<gene>
    <name evidence="2" type="ORF">SAMN04489812_4082</name>
</gene>
<dbReference type="Gene3D" id="3.30.2010.20">
    <property type="match status" value="1"/>
</dbReference>
<evidence type="ECO:0000256" key="1">
    <source>
        <dbReference type="SAM" id="MobiDB-lite"/>
    </source>
</evidence>
<feature type="compositionally biased region" description="Basic residues" evidence="1">
    <location>
        <begin position="1"/>
        <end position="12"/>
    </location>
</feature>
<proteinExistence type="predicted"/>
<dbReference type="InterPro" id="IPR010428">
    <property type="entry name" value="Zincin_1"/>
</dbReference>
<protein>
    <submittedName>
        <fullName evidence="2">Zinicin-like metallopeptidase</fullName>
    </submittedName>
</protein>
<dbReference type="RefSeq" id="WP_091527253.1">
    <property type="nucleotide sequence ID" value="NZ_LT629772.1"/>
</dbReference>
<name>A0A1H1XH77_9ACTN</name>
<dbReference type="Pfam" id="PF06262">
    <property type="entry name" value="Zincin_1"/>
    <property type="match status" value="1"/>
</dbReference>
<keyword evidence="3" id="KW-1185">Reference proteome</keyword>
<dbReference type="Proteomes" id="UP000199103">
    <property type="component" value="Chromosome I"/>
</dbReference>
<feature type="region of interest" description="Disordered" evidence="1">
    <location>
        <begin position="1"/>
        <end position="32"/>
    </location>
</feature>
<dbReference type="AlphaFoldDB" id="A0A1H1XH77"/>
<dbReference type="InterPro" id="IPR038555">
    <property type="entry name" value="Zincin_1_sf"/>
</dbReference>
<accession>A0A1H1XH77</accession>
<organism evidence="2 3">
    <name type="scientific">Microlunatus soli</name>
    <dbReference type="NCBI Taxonomy" id="630515"/>
    <lineage>
        <taxon>Bacteria</taxon>
        <taxon>Bacillati</taxon>
        <taxon>Actinomycetota</taxon>
        <taxon>Actinomycetes</taxon>
        <taxon>Propionibacteriales</taxon>
        <taxon>Propionibacteriaceae</taxon>
        <taxon>Microlunatus</taxon>
    </lineage>
</organism>
<dbReference type="CDD" id="cd12954">
    <property type="entry name" value="MMP_TTHA0227_like_1"/>
    <property type="match status" value="1"/>
</dbReference>
<dbReference type="STRING" id="630515.SAMN04489812_4082"/>
<dbReference type="SUPFAM" id="SSF55486">
    <property type="entry name" value="Metalloproteases ('zincins'), catalytic domain"/>
    <property type="match status" value="1"/>
</dbReference>
<evidence type="ECO:0000313" key="3">
    <source>
        <dbReference type="Proteomes" id="UP000199103"/>
    </source>
</evidence>